<comment type="caution">
    <text evidence="3">The sequence shown here is derived from an EMBL/GenBank/DDBJ whole genome shotgun (WGS) entry which is preliminary data.</text>
</comment>
<name>A0A415P119_9FIRM</name>
<evidence type="ECO:0000313" key="4">
    <source>
        <dbReference type="Proteomes" id="UP000284868"/>
    </source>
</evidence>
<dbReference type="NCBIfam" id="TIGR00524">
    <property type="entry name" value="eIF-2B_rel"/>
    <property type="match status" value="1"/>
</dbReference>
<dbReference type="GO" id="GO:0019509">
    <property type="term" value="P:L-methionine salvage from methylthioadenosine"/>
    <property type="evidence" value="ECO:0007669"/>
    <property type="project" value="TreeGrafter"/>
</dbReference>
<protein>
    <submittedName>
        <fullName evidence="3">Translation initiation factor eIF-2B</fullName>
    </submittedName>
</protein>
<dbReference type="Gene3D" id="3.40.50.10470">
    <property type="entry name" value="Translation initiation factor eif-2b, domain 2"/>
    <property type="match status" value="1"/>
</dbReference>
<dbReference type="RefSeq" id="WP_118365894.1">
    <property type="nucleotide sequence ID" value="NZ_QRPK01000085.1"/>
</dbReference>
<reference evidence="3 4" key="1">
    <citation type="submission" date="2018-08" db="EMBL/GenBank/DDBJ databases">
        <title>A genome reference for cultivated species of the human gut microbiota.</title>
        <authorList>
            <person name="Zou Y."/>
            <person name="Xue W."/>
            <person name="Luo G."/>
        </authorList>
    </citation>
    <scope>NUCLEOTIDE SEQUENCE [LARGE SCALE GENOMIC DNA]</scope>
    <source>
        <strain evidence="3 4">AF35-6BH</strain>
    </source>
</reference>
<evidence type="ECO:0000313" key="3">
    <source>
        <dbReference type="EMBL" id="RHM06441.1"/>
    </source>
</evidence>
<dbReference type="InterPro" id="IPR011559">
    <property type="entry name" value="Initiation_fac_2B_a/b/d"/>
</dbReference>
<keyword evidence="3" id="KW-0648">Protein biosynthesis</keyword>
<dbReference type="AlphaFoldDB" id="A0A415P119"/>
<dbReference type="Gene3D" id="1.20.120.420">
    <property type="entry name" value="translation initiation factor eif-2b, domain 1"/>
    <property type="match status" value="1"/>
</dbReference>
<proteinExistence type="inferred from homology"/>
<dbReference type="GO" id="GO:0003743">
    <property type="term" value="F:translation initiation factor activity"/>
    <property type="evidence" value="ECO:0007669"/>
    <property type="project" value="UniProtKB-KW"/>
</dbReference>
<dbReference type="GO" id="GO:0046523">
    <property type="term" value="F:S-methyl-5-thioribose-1-phosphate isomerase activity"/>
    <property type="evidence" value="ECO:0007669"/>
    <property type="project" value="TreeGrafter"/>
</dbReference>
<dbReference type="InterPro" id="IPR000649">
    <property type="entry name" value="IF-2B-related"/>
</dbReference>
<dbReference type="InterPro" id="IPR037171">
    <property type="entry name" value="NagB/RpiA_transferase-like"/>
</dbReference>
<dbReference type="Proteomes" id="UP000284868">
    <property type="component" value="Unassembled WGS sequence"/>
</dbReference>
<comment type="similarity">
    <text evidence="1">Belongs to the eIF-2B alpha/beta/delta subunits family. MtnA subfamily.</text>
</comment>
<dbReference type="Pfam" id="PF01008">
    <property type="entry name" value="IF-2B"/>
    <property type="match status" value="1"/>
</dbReference>
<dbReference type="SUPFAM" id="SSF100950">
    <property type="entry name" value="NagB/RpiA/CoA transferase-like"/>
    <property type="match status" value="1"/>
</dbReference>
<organism evidence="3 4">
    <name type="scientific">Amedibacillus dolichus</name>
    <dbReference type="NCBI Taxonomy" id="31971"/>
    <lineage>
        <taxon>Bacteria</taxon>
        <taxon>Bacillati</taxon>
        <taxon>Bacillota</taxon>
        <taxon>Erysipelotrichia</taxon>
        <taxon>Erysipelotrichales</taxon>
        <taxon>Erysipelotrichaceae</taxon>
        <taxon>Amedibacillus</taxon>
    </lineage>
</organism>
<dbReference type="PANTHER" id="PTHR43475:SF2">
    <property type="entry name" value="RIBOSE 1,5-BISPHOSPHATE ISOMERASE"/>
    <property type="match status" value="1"/>
</dbReference>
<gene>
    <name evidence="3" type="ORF">DWZ83_09825</name>
</gene>
<dbReference type="InterPro" id="IPR042529">
    <property type="entry name" value="IF_2B-like_C"/>
</dbReference>
<evidence type="ECO:0000256" key="1">
    <source>
        <dbReference type="ARBA" id="ARBA00009117"/>
    </source>
</evidence>
<evidence type="ECO:0000256" key="2">
    <source>
        <dbReference type="ARBA" id="ARBA00023235"/>
    </source>
</evidence>
<dbReference type="InterPro" id="IPR027363">
    <property type="entry name" value="M1Pi_N"/>
</dbReference>
<sequence>MSNRVKDIEFQSANHVIEEIRNMNVKGGSPFGRSAAWAFKLALQQEELKTFYEIKERFENLRDQMYELKPTMATIHNSCEAVIDALDETIELSKLKEDIIRLCDSIIEQSFVAVEKVGRIGANLIHDNDVIMMHSYSSTLMGIFRSAANANKRFKVICSESRPLCESRNAVNVLTKLGIDTVFISDASVYTFMKEADMIFMGADTLCANGDVANKMGTAQIARLAQSCKVPVYIASELYKLDIRTLDGEQVVLEKRDKHELVNENDFIDFDKVEVINQFFDITPAKDITGIITEFGVLHPSQMLQYWDKLWENIKEGKC</sequence>
<dbReference type="PANTHER" id="PTHR43475">
    <property type="entry name" value="METHYLTHIORIBOSE-1-PHOSPHATE ISOMERASE"/>
    <property type="match status" value="1"/>
</dbReference>
<keyword evidence="2" id="KW-0413">Isomerase</keyword>
<accession>A0A415P119</accession>
<dbReference type="EMBL" id="QRPK01000085">
    <property type="protein sequence ID" value="RHM06441.1"/>
    <property type="molecule type" value="Genomic_DNA"/>
</dbReference>
<keyword evidence="4" id="KW-1185">Reference proteome</keyword>
<dbReference type="OrthoDB" id="9803436at2"/>
<keyword evidence="3" id="KW-0396">Initiation factor</keyword>